<proteinExistence type="inferred from homology"/>
<comment type="caution">
    <text evidence="4">The sequence shown here is derived from an EMBL/GenBank/DDBJ whole genome shotgun (WGS) entry which is preliminary data.</text>
</comment>
<feature type="domain" description="Nudix hydrolase" evidence="3">
    <location>
        <begin position="3"/>
        <end position="147"/>
    </location>
</feature>
<dbReference type="PANTHER" id="PTHR21340:SF0">
    <property type="entry name" value="BIS(5'-NUCLEOSYL)-TETRAPHOSPHATASE [ASYMMETRICAL]"/>
    <property type="match status" value="1"/>
</dbReference>
<dbReference type="Proteomes" id="UP001597375">
    <property type="component" value="Unassembled WGS sequence"/>
</dbReference>
<name>A0ABW5D9G3_9BACT</name>
<dbReference type="Pfam" id="PF00293">
    <property type="entry name" value="NUDIX"/>
    <property type="match status" value="1"/>
</dbReference>
<dbReference type="InterPro" id="IPR020476">
    <property type="entry name" value="Nudix_hydrolase"/>
</dbReference>
<dbReference type="Gene3D" id="3.90.79.10">
    <property type="entry name" value="Nucleoside Triphosphate Pyrophosphohydrolase"/>
    <property type="match status" value="1"/>
</dbReference>
<comment type="similarity">
    <text evidence="2">Belongs to the Nudix hydrolase family.</text>
</comment>
<dbReference type="InterPro" id="IPR000086">
    <property type="entry name" value="NUDIX_hydrolase_dom"/>
</dbReference>
<dbReference type="PRINTS" id="PR00502">
    <property type="entry name" value="NUDIXFAMILY"/>
</dbReference>
<evidence type="ECO:0000313" key="4">
    <source>
        <dbReference type="EMBL" id="MFD2257743.1"/>
    </source>
</evidence>
<evidence type="ECO:0000256" key="1">
    <source>
        <dbReference type="ARBA" id="ARBA00022801"/>
    </source>
</evidence>
<organism evidence="4 5">
    <name type="scientific">Luteolibacter algae</name>
    <dbReference type="NCBI Taxonomy" id="454151"/>
    <lineage>
        <taxon>Bacteria</taxon>
        <taxon>Pseudomonadati</taxon>
        <taxon>Verrucomicrobiota</taxon>
        <taxon>Verrucomicrobiia</taxon>
        <taxon>Verrucomicrobiales</taxon>
        <taxon>Verrucomicrobiaceae</taxon>
        <taxon>Luteolibacter</taxon>
    </lineage>
</organism>
<gene>
    <name evidence="4" type="ORF">ACFSSA_13765</name>
</gene>
<keyword evidence="1 2" id="KW-0378">Hydrolase</keyword>
<dbReference type="EMBL" id="JBHUIT010000031">
    <property type="protein sequence ID" value="MFD2257743.1"/>
    <property type="molecule type" value="Genomic_DNA"/>
</dbReference>
<reference evidence="5" key="1">
    <citation type="journal article" date="2019" name="Int. J. Syst. Evol. Microbiol.">
        <title>The Global Catalogue of Microorganisms (GCM) 10K type strain sequencing project: providing services to taxonomists for standard genome sequencing and annotation.</title>
        <authorList>
            <consortium name="The Broad Institute Genomics Platform"/>
            <consortium name="The Broad Institute Genome Sequencing Center for Infectious Disease"/>
            <person name="Wu L."/>
            <person name="Ma J."/>
        </authorList>
    </citation>
    <scope>NUCLEOTIDE SEQUENCE [LARGE SCALE GENOMIC DNA]</scope>
    <source>
        <strain evidence="5">CGMCC 4.7106</strain>
    </source>
</reference>
<dbReference type="PROSITE" id="PS00893">
    <property type="entry name" value="NUDIX_BOX"/>
    <property type="match status" value="1"/>
</dbReference>
<keyword evidence="5" id="KW-1185">Reference proteome</keyword>
<protein>
    <submittedName>
        <fullName evidence="4">NUDIX domain-containing protein</fullName>
    </submittedName>
</protein>
<dbReference type="InterPro" id="IPR020084">
    <property type="entry name" value="NUDIX_hydrolase_CS"/>
</dbReference>
<accession>A0ABW5D9G3</accession>
<evidence type="ECO:0000313" key="5">
    <source>
        <dbReference type="Proteomes" id="UP001597375"/>
    </source>
</evidence>
<dbReference type="SUPFAM" id="SSF55811">
    <property type="entry name" value="Nudix"/>
    <property type="match status" value="1"/>
</dbReference>
<dbReference type="InterPro" id="IPR051325">
    <property type="entry name" value="Nudix_hydrolase_domain"/>
</dbReference>
<dbReference type="InterPro" id="IPR015797">
    <property type="entry name" value="NUDIX_hydrolase-like_dom_sf"/>
</dbReference>
<evidence type="ECO:0000256" key="2">
    <source>
        <dbReference type="RuleBase" id="RU003476"/>
    </source>
</evidence>
<sequence length="158" mass="18453">MVRYRPNVAALILNKDGNLLICERYTVPGAWQFPQGGVDSGEALEAALFREIREEIGLEKNHYDVLESRGDYRYLYPPDVRAKKIKKHGNHGQEQTYYLCQLKDDAPPINVNQSPQEFRAYRWIHPEEFDLDWLPSFKHEVYSSVMQDFFGISLMPES</sequence>
<dbReference type="PANTHER" id="PTHR21340">
    <property type="entry name" value="DIADENOSINE 5,5-P1,P4-TETRAPHOSPHATE PYROPHOSPHOHYDROLASE MUTT"/>
    <property type="match status" value="1"/>
</dbReference>
<evidence type="ECO:0000259" key="3">
    <source>
        <dbReference type="PROSITE" id="PS51462"/>
    </source>
</evidence>
<dbReference type="RefSeq" id="WP_386821093.1">
    <property type="nucleotide sequence ID" value="NZ_JBHUIT010000031.1"/>
</dbReference>
<dbReference type="PROSITE" id="PS51462">
    <property type="entry name" value="NUDIX"/>
    <property type="match status" value="1"/>
</dbReference>